<comment type="cofactor">
    <cofactor evidence="1">
        <name>FAD</name>
        <dbReference type="ChEBI" id="CHEBI:57692"/>
    </cofactor>
</comment>
<dbReference type="Gene3D" id="3.50.50.60">
    <property type="entry name" value="FAD/NAD(P)-binding domain"/>
    <property type="match status" value="1"/>
</dbReference>
<accession>A0AA48K7M2</accession>
<evidence type="ECO:0000256" key="4">
    <source>
        <dbReference type="ARBA" id="ARBA00022798"/>
    </source>
</evidence>
<sequence length="560" mass="62224">MSRADDFHTEGTHLSWSALDRPGVLDRAATLDFDLVIIGGGITGAGVAREAALRGITFLLLDREDFAFGTSSRSSKLVHGGMRYLAQREWKLVRESTTERNWLLSALPNLVRPLGFHYCAYLGSKDSPGRVKAALRLYDLLSNAFSRYRIRRHRILTPAQLREREPRVRSEGMVLAGLYYDANVDDARLVVEVLKEARDFSGGRSVALNYAEAVRVLQEGGKVRGVEVRDRLSDRAFTVRAACVVNATGIWTGELAGPETRPTKGVHLAIPNARLGNREAFILRSLDDGRNFFVLRRGDISLIGTTDTDYQGPLDSPFCTREDADYLLRTVNIRFPGADIGYDDILSTYAGIRPLVKDGGAAASSVSRRHVIRDPGTGLVAIAGGKLTTFRLMGWDVLSHCSRMGYLRPLRGRERGRHFTRRPLKAGITWEAFAKVLEAMRLDGLVPEATLRHLHQQYGHGAVAILAEIKADPASGLPLLEGHPFCGAEIRHILEFENAPTLMDLMLRRTEMQLTVSHRLQAVLASRVAAVAGTFYGWDAPRTQREISAYLDYVRKTIFF</sequence>
<dbReference type="Proteomes" id="UP001238179">
    <property type="component" value="Chromosome"/>
</dbReference>
<dbReference type="Gene3D" id="3.30.9.10">
    <property type="entry name" value="D-Amino Acid Oxidase, subunit A, domain 2"/>
    <property type="match status" value="1"/>
</dbReference>
<feature type="domain" description="FAD dependent oxidoreductase" evidence="7">
    <location>
        <begin position="34"/>
        <end position="389"/>
    </location>
</feature>
<evidence type="ECO:0000256" key="2">
    <source>
        <dbReference type="ARBA" id="ARBA00007330"/>
    </source>
</evidence>
<dbReference type="InterPro" id="IPR036188">
    <property type="entry name" value="FAD/NAD-bd_sf"/>
</dbReference>
<dbReference type="InterPro" id="IPR000447">
    <property type="entry name" value="G3P_DH_FAD-dep"/>
</dbReference>
<dbReference type="PRINTS" id="PR01001">
    <property type="entry name" value="FADG3PDH"/>
</dbReference>
<dbReference type="InterPro" id="IPR006076">
    <property type="entry name" value="FAD-dep_OxRdtase"/>
</dbReference>
<feature type="domain" description="Alpha-glycerophosphate oxidase C-terminal" evidence="8">
    <location>
        <begin position="433"/>
        <end position="542"/>
    </location>
</feature>
<keyword evidence="4" id="KW-0319">Glycerol metabolism</keyword>
<dbReference type="GO" id="GO:0004368">
    <property type="term" value="F:glycerol-3-phosphate dehydrogenase (quinone) activity"/>
    <property type="evidence" value="ECO:0007669"/>
    <property type="project" value="InterPro"/>
</dbReference>
<keyword evidence="3" id="KW-0285">Flavoprotein</keyword>
<dbReference type="AlphaFoldDB" id="A0AA48K7M2"/>
<evidence type="ECO:0000259" key="7">
    <source>
        <dbReference type="Pfam" id="PF01266"/>
    </source>
</evidence>
<dbReference type="SUPFAM" id="SSF51905">
    <property type="entry name" value="FAD/NAD(P)-binding domain"/>
    <property type="match status" value="1"/>
</dbReference>
<evidence type="ECO:0000256" key="1">
    <source>
        <dbReference type="ARBA" id="ARBA00001974"/>
    </source>
</evidence>
<keyword evidence="5" id="KW-0274">FAD</keyword>
<dbReference type="InterPro" id="IPR038299">
    <property type="entry name" value="DAO_C_sf"/>
</dbReference>
<dbReference type="RefSeq" id="WP_316414172.1">
    <property type="nucleotide sequence ID" value="NZ_AP027080.1"/>
</dbReference>
<dbReference type="Gene3D" id="1.10.8.870">
    <property type="entry name" value="Alpha-glycerophosphate oxidase, cap domain"/>
    <property type="match status" value="1"/>
</dbReference>
<gene>
    <name evidence="9" type="ORF">METEAL_04600</name>
</gene>
<protein>
    <submittedName>
        <fullName evidence="9">FAD-dependent glycerol-3-phosphate dehydrogenase</fullName>
    </submittedName>
</protein>
<keyword evidence="10" id="KW-1185">Reference proteome</keyword>
<dbReference type="KEGG" id="msil:METEAL_04600"/>
<dbReference type="PANTHER" id="PTHR11985">
    <property type="entry name" value="GLYCEROL-3-PHOSPHATE DEHYDROGENASE"/>
    <property type="match status" value="1"/>
</dbReference>
<name>A0AA48K7M2_9BACT</name>
<keyword evidence="6" id="KW-0560">Oxidoreductase</keyword>
<evidence type="ECO:0000256" key="3">
    <source>
        <dbReference type="ARBA" id="ARBA00022630"/>
    </source>
</evidence>
<evidence type="ECO:0000313" key="9">
    <source>
        <dbReference type="EMBL" id="BDU71286.1"/>
    </source>
</evidence>
<evidence type="ECO:0000313" key="10">
    <source>
        <dbReference type="Proteomes" id="UP001238179"/>
    </source>
</evidence>
<evidence type="ECO:0000256" key="5">
    <source>
        <dbReference type="ARBA" id="ARBA00022827"/>
    </source>
</evidence>
<proteinExistence type="inferred from homology"/>
<reference evidence="10" key="1">
    <citation type="journal article" date="2023" name="Int. J. Syst. Evol. Microbiol.">
        <title>Mesoterricola silvestris gen. nov., sp. nov., Mesoterricola sediminis sp. nov., Geothrix oryzae sp. nov., Geothrix edaphica sp. nov., Geothrix rubra sp. nov., and Geothrix limicola sp. nov., six novel members of Acidobacteriota isolated from soils.</title>
        <authorList>
            <person name="Itoh H."/>
            <person name="Sugisawa Y."/>
            <person name="Mise K."/>
            <person name="Xu Z."/>
            <person name="Kuniyasu M."/>
            <person name="Ushijima N."/>
            <person name="Kawano K."/>
            <person name="Kobayashi E."/>
            <person name="Shiratori Y."/>
            <person name="Masuda Y."/>
            <person name="Senoo K."/>
        </authorList>
    </citation>
    <scope>NUCLEOTIDE SEQUENCE [LARGE SCALE GENOMIC DNA]</scope>
    <source>
        <strain evidence="10">W79</strain>
    </source>
</reference>
<dbReference type="EMBL" id="AP027080">
    <property type="protein sequence ID" value="BDU71286.1"/>
    <property type="molecule type" value="Genomic_DNA"/>
</dbReference>
<organism evidence="9 10">
    <name type="scientific">Mesoterricola silvestris</name>
    <dbReference type="NCBI Taxonomy" id="2927979"/>
    <lineage>
        <taxon>Bacteria</taxon>
        <taxon>Pseudomonadati</taxon>
        <taxon>Acidobacteriota</taxon>
        <taxon>Holophagae</taxon>
        <taxon>Holophagales</taxon>
        <taxon>Holophagaceae</taxon>
        <taxon>Mesoterricola</taxon>
    </lineage>
</organism>
<dbReference type="Pfam" id="PF16901">
    <property type="entry name" value="DAO_C"/>
    <property type="match status" value="1"/>
</dbReference>
<dbReference type="Pfam" id="PF01266">
    <property type="entry name" value="DAO"/>
    <property type="match status" value="1"/>
</dbReference>
<evidence type="ECO:0000256" key="6">
    <source>
        <dbReference type="ARBA" id="ARBA00023002"/>
    </source>
</evidence>
<dbReference type="GO" id="GO:0006071">
    <property type="term" value="P:glycerol metabolic process"/>
    <property type="evidence" value="ECO:0007669"/>
    <property type="project" value="UniProtKB-KW"/>
</dbReference>
<evidence type="ECO:0000259" key="8">
    <source>
        <dbReference type="Pfam" id="PF16901"/>
    </source>
</evidence>
<dbReference type="GO" id="GO:0046168">
    <property type="term" value="P:glycerol-3-phosphate catabolic process"/>
    <property type="evidence" value="ECO:0007669"/>
    <property type="project" value="TreeGrafter"/>
</dbReference>
<dbReference type="InterPro" id="IPR031656">
    <property type="entry name" value="DAO_C"/>
</dbReference>
<comment type="similarity">
    <text evidence="2">Belongs to the FAD-dependent glycerol-3-phosphate dehydrogenase family.</text>
</comment>
<dbReference type="PANTHER" id="PTHR11985:SF35">
    <property type="entry name" value="ANAEROBIC GLYCEROL-3-PHOSPHATE DEHYDROGENASE SUBUNIT A"/>
    <property type="match status" value="1"/>
</dbReference>